<organism evidence="1 2">
    <name type="scientific">Burkholderia thailandensis</name>
    <dbReference type="NCBI Taxonomy" id="57975"/>
    <lineage>
        <taxon>Bacteria</taxon>
        <taxon>Pseudomonadati</taxon>
        <taxon>Pseudomonadota</taxon>
        <taxon>Betaproteobacteria</taxon>
        <taxon>Burkholderiales</taxon>
        <taxon>Burkholderiaceae</taxon>
        <taxon>Burkholderia</taxon>
        <taxon>pseudomallei group</taxon>
    </lineage>
</organism>
<dbReference type="RefSeq" id="WP_071810769.1">
    <property type="nucleotide sequence ID" value="NZ_JALGJD010000052.1"/>
</dbReference>
<sequence>MNTNSTSGGLRRRASRYRLSPSGQQLYIAGRARWRNYSHQLAHDRRMAELAGMYVSDAR</sequence>
<evidence type="ECO:0000313" key="1">
    <source>
        <dbReference type="EMBL" id="MDW9254324.1"/>
    </source>
</evidence>
<evidence type="ECO:0000313" key="2">
    <source>
        <dbReference type="Proteomes" id="UP001272137"/>
    </source>
</evidence>
<dbReference type="Proteomes" id="UP001272137">
    <property type="component" value="Unassembled WGS sequence"/>
</dbReference>
<comment type="caution">
    <text evidence="1">The sequence shown here is derived from an EMBL/GenBank/DDBJ whole genome shotgun (WGS) entry which is preliminary data.</text>
</comment>
<protein>
    <submittedName>
        <fullName evidence="1">Uncharacterized protein</fullName>
    </submittedName>
</protein>
<name>A0AAW9CUS9_BURTH</name>
<dbReference type="AlphaFoldDB" id="A0AAW9CUS9"/>
<gene>
    <name evidence="1" type="ORF">C7S16_0876</name>
</gene>
<proteinExistence type="predicted"/>
<accession>A0AAW9CUS9</accession>
<reference evidence="1" key="1">
    <citation type="submission" date="2018-08" db="EMBL/GenBank/DDBJ databases">
        <title>Identification of Burkholderia cepacia strains that express a Burkholderia pseudomallei-like capsular polysaccharide.</title>
        <authorList>
            <person name="Burtnick M.N."/>
            <person name="Vongsouvath M."/>
            <person name="Newton P."/>
            <person name="Wuthiekanun V."/>
            <person name="Limmathurotsakul D."/>
            <person name="Brett P.J."/>
            <person name="Chantratita N."/>
            <person name="Dance D.A."/>
        </authorList>
    </citation>
    <scope>NUCLEOTIDE SEQUENCE</scope>
    <source>
        <strain evidence="1">SBXCC001</strain>
    </source>
</reference>
<dbReference type="EMBL" id="QXCT01000002">
    <property type="protein sequence ID" value="MDW9254324.1"/>
    <property type="molecule type" value="Genomic_DNA"/>
</dbReference>